<comment type="caution">
    <text evidence="5">The sequence shown here is derived from an EMBL/GenBank/DDBJ whole genome shotgun (WGS) entry which is preliminary data.</text>
</comment>
<dbReference type="AlphaFoldDB" id="A0A2I1CVZ7"/>
<evidence type="ECO:0000256" key="1">
    <source>
        <dbReference type="ARBA" id="ARBA00006484"/>
    </source>
</evidence>
<dbReference type="PRINTS" id="PR00080">
    <property type="entry name" value="SDRFAMILY"/>
</dbReference>
<dbReference type="EMBL" id="MSFM01000011">
    <property type="protein sequence ID" value="PKY01799.1"/>
    <property type="molecule type" value="Genomic_DNA"/>
</dbReference>
<dbReference type="GO" id="GO:0005811">
    <property type="term" value="C:lipid droplet"/>
    <property type="evidence" value="ECO:0007669"/>
    <property type="project" value="TreeGrafter"/>
</dbReference>
<proteinExistence type="inferred from homology"/>
<dbReference type="InterPro" id="IPR020904">
    <property type="entry name" value="Sc_DH/Rdtase_CS"/>
</dbReference>
<reference evidence="5" key="1">
    <citation type="submission" date="2016-12" db="EMBL/GenBank/DDBJ databases">
        <title>The genomes of Aspergillus section Nigri reveals drivers in fungal speciation.</title>
        <authorList>
            <consortium name="DOE Joint Genome Institute"/>
            <person name="Vesth T.C."/>
            <person name="Nybo J."/>
            <person name="Theobald S."/>
            <person name="Brandl J."/>
            <person name="Frisvad J.C."/>
            <person name="Nielsen K.F."/>
            <person name="Lyhne E.K."/>
            <person name="Kogle M.E."/>
            <person name="Kuo A."/>
            <person name="Riley R."/>
            <person name="Clum A."/>
            <person name="Nolan M."/>
            <person name="Lipzen A."/>
            <person name="Salamov A."/>
            <person name="Henrissat B."/>
            <person name="Wiebenga A."/>
            <person name="De vries R.P."/>
            <person name="Grigoriev I.V."/>
            <person name="Mortensen U.H."/>
            <person name="Andersen M.R."/>
            <person name="Baker S.E."/>
        </authorList>
    </citation>
    <scope>NUCLEOTIDE SEQUENCE</scope>
    <source>
        <strain evidence="5">IBT 28561</strain>
    </source>
</reference>
<dbReference type="OrthoDB" id="2102561at2759"/>
<gene>
    <name evidence="5" type="ORF">P168DRAFT_321368</name>
</gene>
<evidence type="ECO:0000313" key="6">
    <source>
        <dbReference type="Proteomes" id="UP000234254"/>
    </source>
</evidence>
<dbReference type="GO" id="GO:0006654">
    <property type="term" value="P:phosphatidic acid biosynthetic process"/>
    <property type="evidence" value="ECO:0007669"/>
    <property type="project" value="TreeGrafter"/>
</dbReference>
<dbReference type="VEuPathDB" id="FungiDB:P168DRAFT_321368"/>
<sequence>MGDSPESKTITLPTALITGCSDGGIGSSLAKAFHARGVHVFATTRKLSKMTGLEGLPNVTRLELDVESPSSVAAAKETVIAATSGDGRLNYLVNNSGVNLNFPAVETDIKEAKKVFDVNFWGVVSVTNTFLPLLIASNGMIINNVSLAGALYAPWGSFYAASKAALRTYSETLRLELAPLGVKVMTVMTGLVTSQIFDNAQHNYLAETSHYTPAAAEIASLSSGRTVKSHSMSTAVYAQRVVDDAIGGRSGERWRGNMASVTWLCTWLLPTWLIDIVLVSTSGLKHMVK</sequence>
<dbReference type="PRINTS" id="PR00081">
    <property type="entry name" value="GDHRDH"/>
</dbReference>
<dbReference type="Gene3D" id="3.40.50.720">
    <property type="entry name" value="NAD(P)-binding Rossmann-like Domain"/>
    <property type="match status" value="1"/>
</dbReference>
<keyword evidence="6" id="KW-1185">Reference proteome</keyword>
<dbReference type="PANTHER" id="PTHR44169:SF6">
    <property type="entry name" value="NADPH-DEPENDENT 1-ACYLDIHYDROXYACETONE PHOSPHATE REDUCTASE"/>
    <property type="match status" value="1"/>
</dbReference>
<dbReference type="GO" id="GO:0044550">
    <property type="term" value="P:secondary metabolite biosynthetic process"/>
    <property type="evidence" value="ECO:0007669"/>
    <property type="project" value="UniProtKB-ARBA"/>
</dbReference>
<evidence type="ECO:0000256" key="3">
    <source>
        <dbReference type="ARBA" id="ARBA00023002"/>
    </source>
</evidence>
<keyword evidence="3" id="KW-0560">Oxidoreductase</keyword>
<dbReference type="GeneID" id="36547984"/>
<dbReference type="GO" id="GO:0004806">
    <property type="term" value="F:triacylglycerol lipase activity"/>
    <property type="evidence" value="ECO:0007669"/>
    <property type="project" value="TreeGrafter"/>
</dbReference>
<dbReference type="RefSeq" id="XP_024690393.1">
    <property type="nucleotide sequence ID" value="XM_024840460.1"/>
</dbReference>
<protein>
    <submittedName>
        <fullName evidence="5">Oxidoreductase</fullName>
    </submittedName>
</protein>
<dbReference type="GO" id="GO:0019433">
    <property type="term" value="P:triglyceride catabolic process"/>
    <property type="evidence" value="ECO:0007669"/>
    <property type="project" value="TreeGrafter"/>
</dbReference>
<dbReference type="InterPro" id="IPR002347">
    <property type="entry name" value="SDR_fam"/>
</dbReference>
<dbReference type="Pfam" id="PF00106">
    <property type="entry name" value="adh_short"/>
    <property type="match status" value="1"/>
</dbReference>
<dbReference type="GO" id="GO:0000140">
    <property type="term" value="F:acylglycerone-phosphate reductase (NADP+) activity"/>
    <property type="evidence" value="ECO:0007669"/>
    <property type="project" value="TreeGrafter"/>
</dbReference>
<keyword evidence="2" id="KW-0521">NADP</keyword>
<dbReference type="SUPFAM" id="SSF51735">
    <property type="entry name" value="NAD(P)-binding Rossmann-fold domains"/>
    <property type="match status" value="1"/>
</dbReference>
<evidence type="ECO:0000256" key="4">
    <source>
        <dbReference type="RuleBase" id="RU000363"/>
    </source>
</evidence>
<evidence type="ECO:0000256" key="2">
    <source>
        <dbReference type="ARBA" id="ARBA00022857"/>
    </source>
</evidence>
<dbReference type="PROSITE" id="PS00061">
    <property type="entry name" value="ADH_SHORT"/>
    <property type="match status" value="1"/>
</dbReference>
<comment type="similarity">
    <text evidence="1 4">Belongs to the short-chain dehydrogenases/reductases (SDR) family.</text>
</comment>
<accession>A0A2I1CVZ7</accession>
<dbReference type="PANTHER" id="PTHR44169">
    <property type="entry name" value="NADPH-DEPENDENT 1-ACYLDIHYDROXYACETONE PHOSPHATE REDUCTASE"/>
    <property type="match status" value="1"/>
</dbReference>
<name>A0A2I1CVZ7_ASPC2</name>
<dbReference type="GO" id="GO:0005783">
    <property type="term" value="C:endoplasmic reticulum"/>
    <property type="evidence" value="ECO:0007669"/>
    <property type="project" value="TreeGrafter"/>
</dbReference>
<dbReference type="InterPro" id="IPR036291">
    <property type="entry name" value="NAD(P)-bd_dom_sf"/>
</dbReference>
<dbReference type="Proteomes" id="UP000234254">
    <property type="component" value="Unassembled WGS sequence"/>
</dbReference>
<evidence type="ECO:0000313" key="5">
    <source>
        <dbReference type="EMBL" id="PKY01799.1"/>
    </source>
</evidence>
<organism evidence="5 6">
    <name type="scientific">Aspergillus campestris (strain IBT 28561)</name>
    <dbReference type="NCBI Taxonomy" id="1392248"/>
    <lineage>
        <taxon>Eukaryota</taxon>
        <taxon>Fungi</taxon>
        <taxon>Dikarya</taxon>
        <taxon>Ascomycota</taxon>
        <taxon>Pezizomycotina</taxon>
        <taxon>Eurotiomycetes</taxon>
        <taxon>Eurotiomycetidae</taxon>
        <taxon>Eurotiales</taxon>
        <taxon>Aspergillaceae</taxon>
        <taxon>Aspergillus</taxon>
        <taxon>Aspergillus subgen. Circumdati</taxon>
    </lineage>
</organism>